<dbReference type="GO" id="GO:0016020">
    <property type="term" value="C:membrane"/>
    <property type="evidence" value="ECO:0007669"/>
    <property type="project" value="TreeGrafter"/>
</dbReference>
<evidence type="ECO:0000256" key="3">
    <source>
        <dbReference type="SAM" id="SignalP"/>
    </source>
</evidence>
<sequence length="263" mass="29119">MQGIWKTLLGTVLALAMFGAQAASEQKVRTPFIENWGQVPLAQLERQASQYPGVYFLNGAAEEKVIALTFDDGPSQFTPELLDVLKKHQVKATFFVLGKSVERSPELVKRAQAEGHTIGNHSWDHPNLSEMQGDAYWDKQLKPTQDALKKLLGFEPALMRPPYGFLTDAQVADLGKRKMKAILWSVASDDWFLIHTMTQGSAQAIGKQVQQYAHPGAIVLAHDAGGRTRQPTIEAMDALIPELKKQGYRFVTVDQLLGVKPAL</sequence>
<dbReference type="PANTHER" id="PTHR10587">
    <property type="entry name" value="GLYCOSYL TRANSFERASE-RELATED"/>
    <property type="match status" value="1"/>
</dbReference>
<keyword evidence="3" id="KW-0732">Signal</keyword>
<dbReference type="Proteomes" id="UP000604481">
    <property type="component" value="Unassembled WGS sequence"/>
</dbReference>
<dbReference type="GO" id="GO:0016810">
    <property type="term" value="F:hydrolase activity, acting on carbon-nitrogen (but not peptide) bonds"/>
    <property type="evidence" value="ECO:0007669"/>
    <property type="project" value="InterPro"/>
</dbReference>
<dbReference type="PROSITE" id="PS51677">
    <property type="entry name" value="NODB"/>
    <property type="match status" value="1"/>
</dbReference>
<keyword evidence="6" id="KW-1185">Reference proteome</keyword>
<gene>
    <name evidence="5" type="ORF">INR99_08315</name>
</gene>
<accession>A0A8J7K202</accession>
<proteinExistence type="predicted"/>
<dbReference type="EMBL" id="JADFUA010000004">
    <property type="protein sequence ID" value="MBE9609352.1"/>
    <property type="molecule type" value="Genomic_DNA"/>
</dbReference>
<dbReference type="InterPro" id="IPR050248">
    <property type="entry name" value="Polysacc_deacetylase_ArnD"/>
</dbReference>
<dbReference type="GO" id="GO:0005975">
    <property type="term" value="P:carbohydrate metabolic process"/>
    <property type="evidence" value="ECO:0007669"/>
    <property type="project" value="InterPro"/>
</dbReference>
<dbReference type="SUPFAM" id="SSF88713">
    <property type="entry name" value="Glycoside hydrolase/deacetylase"/>
    <property type="match status" value="1"/>
</dbReference>
<dbReference type="Pfam" id="PF01522">
    <property type="entry name" value="Polysacc_deac_1"/>
    <property type="match status" value="1"/>
</dbReference>
<reference evidence="5 6" key="1">
    <citation type="submission" date="2020-10" db="EMBL/GenBank/DDBJ databases">
        <title>The genome sequence of Chitinilyticum litopenaei 4Y14.</title>
        <authorList>
            <person name="Liu Y."/>
        </authorList>
    </citation>
    <scope>NUCLEOTIDE SEQUENCE [LARGE SCALE GENOMIC DNA]</scope>
    <source>
        <strain evidence="5 6">4Y14</strain>
    </source>
</reference>
<name>A0A8J7K202_9NEIS</name>
<comment type="caution">
    <text evidence="5">The sequence shown here is derived from an EMBL/GenBank/DDBJ whole genome shotgun (WGS) entry which is preliminary data.</text>
</comment>
<feature type="domain" description="NodB homology" evidence="4">
    <location>
        <begin position="64"/>
        <end position="251"/>
    </location>
</feature>
<evidence type="ECO:0000256" key="2">
    <source>
        <dbReference type="ARBA" id="ARBA00022801"/>
    </source>
</evidence>
<dbReference type="AlphaFoldDB" id="A0A8J7K202"/>
<keyword evidence="1" id="KW-0479">Metal-binding</keyword>
<feature type="signal peptide" evidence="3">
    <location>
        <begin position="1"/>
        <end position="22"/>
    </location>
</feature>
<organism evidence="5 6">
    <name type="scientific">Chitinilyticum piscinae</name>
    <dbReference type="NCBI Taxonomy" id="2866724"/>
    <lineage>
        <taxon>Bacteria</taxon>
        <taxon>Pseudomonadati</taxon>
        <taxon>Pseudomonadota</taxon>
        <taxon>Betaproteobacteria</taxon>
        <taxon>Neisseriales</taxon>
        <taxon>Chitinibacteraceae</taxon>
        <taxon>Chitinilyticum</taxon>
    </lineage>
</organism>
<keyword evidence="2" id="KW-0378">Hydrolase</keyword>
<evidence type="ECO:0000313" key="5">
    <source>
        <dbReference type="EMBL" id="MBE9609352.1"/>
    </source>
</evidence>
<dbReference type="InterPro" id="IPR002509">
    <property type="entry name" value="NODB_dom"/>
</dbReference>
<evidence type="ECO:0000313" key="6">
    <source>
        <dbReference type="Proteomes" id="UP000604481"/>
    </source>
</evidence>
<dbReference type="RefSeq" id="WP_194115882.1">
    <property type="nucleotide sequence ID" value="NZ_JADFUA010000004.1"/>
</dbReference>
<evidence type="ECO:0000259" key="4">
    <source>
        <dbReference type="PROSITE" id="PS51677"/>
    </source>
</evidence>
<dbReference type="Gene3D" id="3.20.20.370">
    <property type="entry name" value="Glycoside hydrolase/deacetylase"/>
    <property type="match status" value="1"/>
</dbReference>
<dbReference type="InterPro" id="IPR011330">
    <property type="entry name" value="Glyco_hydro/deAcase_b/a-brl"/>
</dbReference>
<feature type="chain" id="PRO_5035270573" evidence="3">
    <location>
        <begin position="23"/>
        <end position="263"/>
    </location>
</feature>
<protein>
    <submittedName>
        <fullName evidence="5">Polysaccharide deacetylase family protein</fullName>
    </submittedName>
</protein>
<evidence type="ECO:0000256" key="1">
    <source>
        <dbReference type="ARBA" id="ARBA00022723"/>
    </source>
</evidence>
<dbReference type="CDD" id="cd10917">
    <property type="entry name" value="CE4_NodB_like_6s_7s"/>
    <property type="match status" value="1"/>
</dbReference>
<dbReference type="GO" id="GO:0046872">
    <property type="term" value="F:metal ion binding"/>
    <property type="evidence" value="ECO:0007669"/>
    <property type="project" value="UniProtKB-KW"/>
</dbReference>
<dbReference type="PANTHER" id="PTHR10587:SF133">
    <property type="entry name" value="CHITIN DEACETYLASE 1-RELATED"/>
    <property type="match status" value="1"/>
</dbReference>